<keyword evidence="3" id="KW-0805">Transcription regulation</keyword>
<evidence type="ECO:0000259" key="8">
    <source>
        <dbReference type="PROSITE" id="PS50217"/>
    </source>
</evidence>
<dbReference type="SUPFAM" id="SSF57959">
    <property type="entry name" value="Leucine zipper domain"/>
    <property type="match status" value="1"/>
</dbReference>
<dbReference type="PROSITE" id="PS50217">
    <property type="entry name" value="BZIP"/>
    <property type="match status" value="1"/>
</dbReference>
<dbReference type="PANTHER" id="PTHR11988:SF27">
    <property type="entry name" value="GH27708P"/>
    <property type="match status" value="1"/>
</dbReference>
<keyword evidence="4" id="KW-0238">DNA-binding</keyword>
<dbReference type="EMBL" id="GDRN01103472">
    <property type="protein sequence ID" value="JAI58081.1"/>
    <property type="molecule type" value="Transcribed_RNA"/>
</dbReference>
<protein>
    <recommendedName>
        <fullName evidence="8">BZIP domain-containing protein</fullName>
    </recommendedName>
</protein>
<dbReference type="GO" id="GO:0005634">
    <property type="term" value="C:nucleus"/>
    <property type="evidence" value="ECO:0007669"/>
    <property type="project" value="UniProtKB-SubCell"/>
</dbReference>
<dbReference type="Pfam" id="PF07716">
    <property type="entry name" value="bZIP_2"/>
    <property type="match status" value="1"/>
</dbReference>
<comment type="subcellular location">
    <subcellularLocation>
        <location evidence="1">Nucleus</location>
    </subcellularLocation>
</comment>
<evidence type="ECO:0000256" key="3">
    <source>
        <dbReference type="ARBA" id="ARBA00023015"/>
    </source>
</evidence>
<dbReference type="GO" id="GO:0000981">
    <property type="term" value="F:DNA-binding transcription factor activity, RNA polymerase II-specific"/>
    <property type="evidence" value="ECO:0007669"/>
    <property type="project" value="TreeGrafter"/>
</dbReference>
<dbReference type="InterPro" id="IPR004827">
    <property type="entry name" value="bZIP"/>
</dbReference>
<reference evidence="9" key="1">
    <citation type="submission" date="2015-09" db="EMBL/GenBank/DDBJ databases">
        <title>Scylla olivacea transcriptome.</title>
        <authorList>
            <person name="Ikhwanuddin M."/>
        </authorList>
    </citation>
    <scope>NUCLEOTIDE SEQUENCE</scope>
</reference>
<keyword evidence="6" id="KW-0539">Nucleus</keyword>
<dbReference type="FunFam" id="1.20.5.170:FF:000007">
    <property type="entry name" value="hepatic leukemia factor isoform X2"/>
    <property type="match status" value="1"/>
</dbReference>
<keyword evidence="5" id="KW-0804">Transcription</keyword>
<dbReference type="CDD" id="cd14695">
    <property type="entry name" value="bZIP_HLF"/>
    <property type="match status" value="1"/>
</dbReference>
<evidence type="ECO:0000256" key="1">
    <source>
        <dbReference type="ARBA" id="ARBA00004123"/>
    </source>
</evidence>
<feature type="domain" description="BZIP" evidence="8">
    <location>
        <begin position="91"/>
        <end position="154"/>
    </location>
</feature>
<dbReference type="InterPro" id="IPR040223">
    <property type="entry name" value="PAR_bZIP"/>
</dbReference>
<name>A0A0P4W489_SCYOL</name>
<dbReference type="Gene3D" id="1.20.5.170">
    <property type="match status" value="1"/>
</dbReference>
<evidence type="ECO:0000256" key="5">
    <source>
        <dbReference type="ARBA" id="ARBA00023163"/>
    </source>
</evidence>
<feature type="coiled-coil region" evidence="7">
    <location>
        <begin position="123"/>
        <end position="157"/>
    </location>
</feature>
<accession>A0A0P4W489</accession>
<keyword evidence="7" id="KW-0175">Coiled coil</keyword>
<evidence type="ECO:0000256" key="7">
    <source>
        <dbReference type="SAM" id="Coils"/>
    </source>
</evidence>
<dbReference type="PANTHER" id="PTHR11988">
    <property type="entry name" value="THYROTROPH EMBRYONIC FACTOR RELATED"/>
    <property type="match status" value="1"/>
</dbReference>
<dbReference type="InterPro" id="IPR046347">
    <property type="entry name" value="bZIP_sf"/>
</dbReference>
<organism evidence="9">
    <name type="scientific">Scylla olivacea</name>
    <name type="common">Orange mud crab</name>
    <name type="synonym">Cancer olivacea</name>
    <dbReference type="NCBI Taxonomy" id="85551"/>
    <lineage>
        <taxon>Eukaryota</taxon>
        <taxon>Metazoa</taxon>
        <taxon>Ecdysozoa</taxon>
        <taxon>Arthropoda</taxon>
        <taxon>Crustacea</taxon>
        <taxon>Multicrustacea</taxon>
        <taxon>Malacostraca</taxon>
        <taxon>Eumalacostraca</taxon>
        <taxon>Eucarida</taxon>
        <taxon>Decapoda</taxon>
        <taxon>Pleocyemata</taxon>
        <taxon>Brachyura</taxon>
        <taxon>Eubrachyura</taxon>
        <taxon>Portunoidea</taxon>
        <taxon>Portunidae</taxon>
        <taxon>Portuninae</taxon>
        <taxon>Scylla</taxon>
    </lineage>
</organism>
<evidence type="ECO:0000313" key="9">
    <source>
        <dbReference type="EMBL" id="JAI58081.1"/>
    </source>
</evidence>
<dbReference type="GO" id="GO:0000978">
    <property type="term" value="F:RNA polymerase II cis-regulatory region sequence-specific DNA binding"/>
    <property type="evidence" value="ECO:0007669"/>
    <property type="project" value="TreeGrafter"/>
</dbReference>
<comment type="similarity">
    <text evidence="2">Belongs to the bZIP family. PAR subfamily.</text>
</comment>
<proteinExistence type="inferred from homology"/>
<sequence>MCVFSDSIRASLGREKVRGCPKLSTKGNAAKEGQQIGLTIDFEVSPNDLALATVPGQDFDPRTRMFTEDELKPQPMIKKSRKQFVPAELKDDKYWARRRKNNLAAKRSRDARRLKENQIAMRANFLEKENDALTSELQKAQSVVEALKKRLAVYEVV</sequence>
<dbReference type="AlphaFoldDB" id="A0A0P4W489"/>
<evidence type="ECO:0000256" key="4">
    <source>
        <dbReference type="ARBA" id="ARBA00023125"/>
    </source>
</evidence>
<evidence type="ECO:0000256" key="6">
    <source>
        <dbReference type="ARBA" id="ARBA00023242"/>
    </source>
</evidence>
<evidence type="ECO:0000256" key="2">
    <source>
        <dbReference type="ARBA" id="ARBA00009208"/>
    </source>
</evidence>
<dbReference type="SMART" id="SM00338">
    <property type="entry name" value="BRLZ"/>
    <property type="match status" value="1"/>
</dbReference>